<evidence type="ECO:0000259" key="14">
    <source>
        <dbReference type="Pfam" id="PF13847"/>
    </source>
</evidence>
<reference evidence="17" key="1">
    <citation type="submission" date="2016-01" db="EMBL/GenBank/DDBJ databases">
        <title>Diversity of S-adenosylmethionine dependent methyltransferases of the cryptobiotic chironomid in relation to desiccation stress resistance.</title>
        <authorList>
            <person name="Deviatiiarov R."/>
            <person name="Gusev O."/>
            <person name="Aupov R."/>
            <person name="Cornette R."/>
            <person name="Kikawada T."/>
        </authorList>
    </citation>
    <scope>NUCLEOTIDE SEQUENCE</scope>
</reference>
<feature type="region of interest" description="Disordered" evidence="13">
    <location>
        <begin position="180"/>
        <end position="201"/>
    </location>
</feature>
<dbReference type="Gene3D" id="3.40.50.150">
    <property type="entry name" value="Vaccinia Virus protein VP39"/>
    <property type="match status" value="1"/>
</dbReference>
<dbReference type="PROSITE" id="PS51678">
    <property type="entry name" value="SAM_MT_PRMT"/>
    <property type="match status" value="1"/>
</dbReference>
<dbReference type="SUPFAM" id="SSF57667">
    <property type="entry name" value="beta-beta-alpha zinc fingers"/>
    <property type="match status" value="1"/>
</dbReference>
<feature type="region of interest" description="Disordered" evidence="13">
    <location>
        <begin position="1"/>
        <end position="25"/>
    </location>
</feature>
<keyword evidence="8" id="KW-0863">Zinc-finger</keyword>
<dbReference type="InterPro" id="IPR025714">
    <property type="entry name" value="Methyltranfer_dom"/>
</dbReference>
<comment type="subcellular location">
    <subcellularLocation>
        <location evidence="1">Cytoplasm</location>
        <location evidence="1">Cytosol</location>
    </subcellularLocation>
</comment>
<protein>
    <recommendedName>
        <fullName evidence="2">type I protein arginine methyltransferase</fullName>
        <ecNumber evidence="2">2.1.1.319</ecNumber>
    </recommendedName>
</protein>
<evidence type="ECO:0000256" key="1">
    <source>
        <dbReference type="ARBA" id="ARBA00004514"/>
    </source>
</evidence>
<keyword evidence="6 12" id="KW-0949">S-adenosyl-L-methionine</keyword>
<dbReference type="Pfam" id="PF22528">
    <property type="entry name" value="PRMT_C"/>
    <property type="match status" value="1"/>
</dbReference>
<evidence type="ECO:0000256" key="13">
    <source>
        <dbReference type="SAM" id="MobiDB-lite"/>
    </source>
</evidence>
<evidence type="ECO:0000256" key="12">
    <source>
        <dbReference type="PROSITE-ProRule" id="PRU01015"/>
    </source>
</evidence>
<dbReference type="FunFam" id="3.40.50.150:FF:000003">
    <property type="entry name" value="Blast:Protein arginine N-methyltransferase 1"/>
    <property type="match status" value="1"/>
</dbReference>
<dbReference type="Pfam" id="PF13847">
    <property type="entry name" value="Methyltransf_31"/>
    <property type="match status" value="1"/>
</dbReference>
<evidence type="ECO:0000256" key="5">
    <source>
        <dbReference type="ARBA" id="ARBA00022679"/>
    </source>
</evidence>
<dbReference type="AlphaFoldDB" id="A0A1B3PDH0"/>
<feature type="non-terminal residue" evidence="17">
    <location>
        <position position="523"/>
    </location>
</feature>
<organism evidence="17">
    <name type="scientific">Polypedilum nubifer</name>
    <dbReference type="NCBI Taxonomy" id="54969"/>
    <lineage>
        <taxon>Eukaryota</taxon>
        <taxon>Metazoa</taxon>
        <taxon>Ecdysozoa</taxon>
        <taxon>Arthropoda</taxon>
        <taxon>Hexapoda</taxon>
        <taxon>Insecta</taxon>
        <taxon>Pterygota</taxon>
        <taxon>Neoptera</taxon>
        <taxon>Endopterygota</taxon>
        <taxon>Diptera</taxon>
        <taxon>Nematocera</taxon>
        <taxon>Chironomoidea</taxon>
        <taxon>Chironomidae</taxon>
        <taxon>Chironominae</taxon>
        <taxon>Polypedilum</taxon>
        <taxon>Polypedilum</taxon>
    </lineage>
</organism>
<keyword evidence="7" id="KW-0479">Metal-binding</keyword>
<comment type="catalytic activity">
    <reaction evidence="10">
        <text>L-arginyl-[protein] + 2 S-adenosyl-L-methionine = N(omega),N(omega)-dimethyl-L-arginyl-[protein] + 2 S-adenosyl-L-homocysteine + 2 H(+)</text>
        <dbReference type="Rhea" id="RHEA:48096"/>
        <dbReference type="Rhea" id="RHEA-COMP:10532"/>
        <dbReference type="Rhea" id="RHEA-COMP:11991"/>
        <dbReference type="ChEBI" id="CHEBI:15378"/>
        <dbReference type="ChEBI" id="CHEBI:29965"/>
        <dbReference type="ChEBI" id="CHEBI:57856"/>
        <dbReference type="ChEBI" id="CHEBI:59789"/>
        <dbReference type="ChEBI" id="CHEBI:61897"/>
        <dbReference type="EC" id="2.1.1.319"/>
    </reaction>
    <physiologicalReaction direction="left-to-right" evidence="10">
        <dbReference type="Rhea" id="RHEA:48097"/>
    </physiologicalReaction>
</comment>
<dbReference type="GO" id="GO:0005829">
    <property type="term" value="C:cytosol"/>
    <property type="evidence" value="ECO:0007669"/>
    <property type="project" value="UniProtKB-SubCell"/>
</dbReference>
<evidence type="ECO:0000259" key="16">
    <source>
        <dbReference type="Pfam" id="PF22528"/>
    </source>
</evidence>
<evidence type="ECO:0000256" key="6">
    <source>
        <dbReference type="ARBA" id="ARBA00022691"/>
    </source>
</evidence>
<feature type="domain" description="Methyltransferase" evidence="14">
    <location>
        <begin position="249"/>
        <end position="357"/>
    </location>
</feature>
<evidence type="ECO:0000256" key="2">
    <source>
        <dbReference type="ARBA" id="ARBA00011925"/>
    </source>
</evidence>
<dbReference type="PANTHER" id="PTHR11006">
    <property type="entry name" value="PROTEIN ARGININE N-METHYLTRANSFERASE"/>
    <property type="match status" value="1"/>
</dbReference>
<keyword evidence="9" id="KW-0862">Zinc</keyword>
<feature type="domain" description="Protein arginine N-methyltransferase" evidence="16">
    <location>
        <begin position="366"/>
        <end position="511"/>
    </location>
</feature>
<accession>A0A1B3PDH0</accession>
<feature type="domain" description="Protein arginine N-methyltransferase 3-like C2H2 zinc finger" evidence="15">
    <location>
        <begin position="71"/>
        <end position="115"/>
    </location>
</feature>
<keyword evidence="5 12" id="KW-0808">Transferase</keyword>
<evidence type="ECO:0000256" key="8">
    <source>
        <dbReference type="ARBA" id="ARBA00022771"/>
    </source>
</evidence>
<dbReference type="SUPFAM" id="SSF53335">
    <property type="entry name" value="S-adenosyl-L-methionine-dependent methyltransferases"/>
    <property type="match status" value="1"/>
</dbReference>
<name>A0A1B3PDH0_9DIPT</name>
<dbReference type="EMBL" id="KU659975">
    <property type="protein sequence ID" value="AOG17773.1"/>
    <property type="molecule type" value="mRNA"/>
</dbReference>
<keyword evidence="3" id="KW-0963">Cytoplasm</keyword>
<dbReference type="InterPro" id="IPR055135">
    <property type="entry name" value="PRMT_dom"/>
</dbReference>
<dbReference type="Gene3D" id="2.70.160.11">
    <property type="entry name" value="Hnrnp arginine n-methyltransferase1"/>
    <property type="match status" value="1"/>
</dbReference>
<dbReference type="Pfam" id="PF21137">
    <property type="entry name" value="ANM3_C2H2_Zf"/>
    <property type="match status" value="1"/>
</dbReference>
<dbReference type="GO" id="GO:0042054">
    <property type="term" value="F:histone methyltransferase activity"/>
    <property type="evidence" value="ECO:0007669"/>
    <property type="project" value="TreeGrafter"/>
</dbReference>
<evidence type="ECO:0000256" key="10">
    <source>
        <dbReference type="ARBA" id="ARBA00047384"/>
    </source>
</evidence>
<proteinExistence type="evidence at transcript level"/>
<evidence type="ECO:0000256" key="3">
    <source>
        <dbReference type="ARBA" id="ARBA00022490"/>
    </source>
</evidence>
<dbReference type="InterPro" id="IPR029063">
    <property type="entry name" value="SAM-dependent_MTases_sf"/>
</dbReference>
<evidence type="ECO:0000313" key="17">
    <source>
        <dbReference type="EMBL" id="AOG17773.1"/>
    </source>
</evidence>
<dbReference type="CDD" id="cd02440">
    <property type="entry name" value="AdoMet_MTases"/>
    <property type="match status" value="1"/>
</dbReference>
<sequence length="523" mass="60357">MVSDDENIPELLHENGNDSDSDEEKWEEINYDEDENEVTDCLFCSSQFKSIEVAIQHLKSAHQFDLASQKQKFQMDFYGFIQMVNFIRFHGIANPKDLLSSDSQPLWTDEKYLKPVKDYETWLSYDFDDLHVSEEGENSSLLQTIKSLQEQLKVKDELLEQACRDMQTMRDSYKRLLTKSDAGPASKQSSENDERRSLKGAVGSVKIEDDSSYFETYSHFSIHHTMLSDEVRTASYRDAILKNPSAFCNKKVMDIGSGTGILSFFASQAGASTVYAVDQSDIIYHAMEIAQTNNIKNVEFLKGRLEDLQNMPFEKVDVIVSEFMGYFLFFEGMLDSVIYGRDNYLKPSGIILPNRCSISIVGYGCQERYDNFIRFFDNVYGYNMRCILKDILNEAHVEKCDGEFVLTKPNVICEVDLYKCDLSYSNFTYDFCLEVLADAEMTSIVGYFDTFFDLPDEKVFFSTSPAVTQTHWQQTVFYLPEPVRVKEGENITGKFICMRDKKDLRSLKIELHIFDKVLKYDLN</sequence>
<dbReference type="InterPro" id="IPR036236">
    <property type="entry name" value="Znf_C2H2_sf"/>
</dbReference>
<evidence type="ECO:0000256" key="11">
    <source>
        <dbReference type="ARBA" id="ARBA00049303"/>
    </source>
</evidence>
<dbReference type="InterPro" id="IPR025799">
    <property type="entry name" value="Arg_MeTrfase"/>
</dbReference>
<dbReference type="GO" id="GO:0032259">
    <property type="term" value="P:methylation"/>
    <property type="evidence" value="ECO:0007669"/>
    <property type="project" value="UniProtKB-KW"/>
</dbReference>
<evidence type="ECO:0000256" key="9">
    <source>
        <dbReference type="ARBA" id="ARBA00022833"/>
    </source>
</evidence>
<dbReference type="EC" id="2.1.1.319" evidence="2"/>
<dbReference type="GO" id="GO:0035242">
    <property type="term" value="F:protein-arginine omega-N asymmetric methyltransferase activity"/>
    <property type="evidence" value="ECO:0007669"/>
    <property type="project" value="UniProtKB-EC"/>
</dbReference>
<evidence type="ECO:0000256" key="7">
    <source>
        <dbReference type="ARBA" id="ARBA00022723"/>
    </source>
</evidence>
<keyword evidence="4 12" id="KW-0489">Methyltransferase</keyword>
<evidence type="ECO:0000259" key="15">
    <source>
        <dbReference type="Pfam" id="PF21137"/>
    </source>
</evidence>
<comment type="catalytic activity">
    <reaction evidence="11">
        <text>L-arginyl-[protein] + S-adenosyl-L-methionine = N(omega)-methyl-L-arginyl-[protein] + S-adenosyl-L-homocysteine + H(+)</text>
        <dbReference type="Rhea" id="RHEA:48100"/>
        <dbReference type="Rhea" id="RHEA-COMP:10532"/>
        <dbReference type="Rhea" id="RHEA-COMP:11990"/>
        <dbReference type="ChEBI" id="CHEBI:15378"/>
        <dbReference type="ChEBI" id="CHEBI:29965"/>
        <dbReference type="ChEBI" id="CHEBI:57856"/>
        <dbReference type="ChEBI" id="CHEBI:59789"/>
        <dbReference type="ChEBI" id="CHEBI:65280"/>
    </reaction>
    <physiologicalReaction direction="left-to-right" evidence="11">
        <dbReference type="Rhea" id="RHEA:48101"/>
    </physiologicalReaction>
</comment>
<dbReference type="GO" id="GO:0005634">
    <property type="term" value="C:nucleus"/>
    <property type="evidence" value="ECO:0007669"/>
    <property type="project" value="TreeGrafter"/>
</dbReference>
<evidence type="ECO:0000256" key="4">
    <source>
        <dbReference type="ARBA" id="ARBA00022603"/>
    </source>
</evidence>
<dbReference type="InterPro" id="IPR049482">
    <property type="entry name" value="ANM3-like_C2H2_Zf"/>
</dbReference>
<gene>
    <name evidence="17" type="primary">HMT-18</name>
</gene>
<dbReference type="PANTHER" id="PTHR11006:SF53">
    <property type="entry name" value="PROTEIN ARGININE N-METHYLTRANSFERASE 3"/>
    <property type="match status" value="1"/>
</dbReference>
<dbReference type="GO" id="GO:0008270">
    <property type="term" value="F:zinc ion binding"/>
    <property type="evidence" value="ECO:0007669"/>
    <property type="project" value="UniProtKB-KW"/>
</dbReference>